<evidence type="ECO:0000256" key="4">
    <source>
        <dbReference type="ARBA" id="ARBA00022763"/>
    </source>
</evidence>
<dbReference type="SUPFAM" id="SSF52540">
    <property type="entry name" value="P-loop containing nucleoside triphosphate hydrolases"/>
    <property type="match status" value="1"/>
</dbReference>
<reference evidence="20 21" key="1">
    <citation type="journal article" date="2016" name="Environ. Microbiol.">
        <title>Genomic resolution of a cold subsurface aquifer community provides metabolic insights for novel microbes adapted to high CO concentrations.</title>
        <authorList>
            <person name="Probst A.J."/>
            <person name="Castelle C.J."/>
            <person name="Singh A."/>
            <person name="Brown C.T."/>
            <person name="Anantharaman K."/>
            <person name="Sharon I."/>
            <person name="Hug L.A."/>
            <person name="Burstein D."/>
            <person name="Emerson J.B."/>
            <person name="Thomas B.C."/>
            <person name="Banfield J.F."/>
        </authorList>
    </citation>
    <scope>NUCLEOTIDE SEQUENCE [LARGE SCALE GENOMIC DNA]</scope>
    <source>
        <strain evidence="20">CG1_02_37_22</strain>
    </source>
</reference>
<feature type="region of interest" description="Disordered" evidence="17">
    <location>
        <begin position="713"/>
        <end position="733"/>
    </location>
</feature>
<dbReference type="SUPFAM" id="SSF52980">
    <property type="entry name" value="Restriction endonuclease-like"/>
    <property type="match status" value="1"/>
</dbReference>
<dbReference type="InterPro" id="IPR011335">
    <property type="entry name" value="Restrct_endonuc-II-like"/>
</dbReference>
<keyword evidence="6 15" id="KW-0347">Helicase</keyword>
<evidence type="ECO:0000256" key="2">
    <source>
        <dbReference type="ARBA" id="ARBA00022722"/>
    </source>
</evidence>
<dbReference type="PANTHER" id="PTHR11070:SF2">
    <property type="entry name" value="ATP-DEPENDENT DNA HELICASE SRS2"/>
    <property type="match status" value="1"/>
</dbReference>
<keyword evidence="10" id="KW-0234">DNA repair</keyword>
<feature type="compositionally biased region" description="Basic and acidic residues" evidence="17">
    <location>
        <begin position="713"/>
        <end position="732"/>
    </location>
</feature>
<keyword evidence="5 15" id="KW-0378">Hydrolase</keyword>
<evidence type="ECO:0000256" key="14">
    <source>
        <dbReference type="ARBA" id="ARBA00048988"/>
    </source>
</evidence>
<feature type="coiled-coil region" evidence="16">
    <location>
        <begin position="935"/>
        <end position="962"/>
    </location>
</feature>
<dbReference type="GO" id="GO:0005524">
    <property type="term" value="F:ATP binding"/>
    <property type="evidence" value="ECO:0007669"/>
    <property type="project" value="UniProtKB-UniRule"/>
</dbReference>
<dbReference type="InterPro" id="IPR011604">
    <property type="entry name" value="PDDEXK-like_dom_sf"/>
</dbReference>
<evidence type="ECO:0000256" key="16">
    <source>
        <dbReference type="SAM" id="Coils"/>
    </source>
</evidence>
<comment type="caution">
    <text evidence="20">The sequence shown here is derived from an EMBL/GenBank/DDBJ whole genome shotgun (WGS) entry which is preliminary data.</text>
</comment>
<dbReference type="GO" id="GO:0004527">
    <property type="term" value="F:exonuclease activity"/>
    <property type="evidence" value="ECO:0007669"/>
    <property type="project" value="UniProtKB-KW"/>
</dbReference>
<dbReference type="Gene3D" id="1.10.486.10">
    <property type="entry name" value="PCRA, domain 4"/>
    <property type="match status" value="1"/>
</dbReference>
<keyword evidence="2" id="KW-0540">Nuclease</keyword>
<evidence type="ECO:0000256" key="8">
    <source>
        <dbReference type="ARBA" id="ARBA00022840"/>
    </source>
</evidence>
<evidence type="ECO:0000259" key="19">
    <source>
        <dbReference type="PROSITE" id="PS51217"/>
    </source>
</evidence>
<comment type="similarity">
    <text evidence="1">Belongs to the helicase family. UvrD subfamily.</text>
</comment>
<dbReference type="Proteomes" id="UP000183120">
    <property type="component" value="Unassembled WGS sequence"/>
</dbReference>
<dbReference type="Pfam" id="PF00580">
    <property type="entry name" value="UvrD-helicase"/>
    <property type="match status" value="1"/>
</dbReference>
<feature type="domain" description="UvrD-like helicase ATP-binding" evidence="18">
    <location>
        <begin position="7"/>
        <end position="303"/>
    </location>
</feature>
<dbReference type="GO" id="GO:0043138">
    <property type="term" value="F:3'-5' DNA helicase activity"/>
    <property type="evidence" value="ECO:0007669"/>
    <property type="project" value="UniProtKB-EC"/>
</dbReference>
<evidence type="ECO:0000256" key="10">
    <source>
        <dbReference type="ARBA" id="ARBA00023204"/>
    </source>
</evidence>
<protein>
    <recommendedName>
        <fullName evidence="13">DNA 3'-5' helicase</fullName>
        <ecNumber evidence="13">5.6.2.4</ecNumber>
    </recommendedName>
</protein>
<dbReference type="Pfam" id="PF13361">
    <property type="entry name" value="UvrD_C"/>
    <property type="match status" value="1"/>
</dbReference>
<proteinExistence type="inferred from homology"/>
<feature type="domain" description="UvrD-like helicase C-terminal" evidence="19">
    <location>
        <begin position="304"/>
        <end position="619"/>
    </location>
</feature>
<evidence type="ECO:0000256" key="5">
    <source>
        <dbReference type="ARBA" id="ARBA00022801"/>
    </source>
</evidence>
<dbReference type="CDD" id="cd17932">
    <property type="entry name" value="DEXQc_UvrD"/>
    <property type="match status" value="1"/>
</dbReference>
<dbReference type="InterPro" id="IPR038726">
    <property type="entry name" value="PDDEXK_AddAB-type"/>
</dbReference>
<dbReference type="InterPro" id="IPR013986">
    <property type="entry name" value="DExx_box_DNA_helicase_dom_sf"/>
</dbReference>
<dbReference type="InterPro" id="IPR014016">
    <property type="entry name" value="UvrD-like_ATP-bd"/>
</dbReference>
<evidence type="ECO:0000259" key="18">
    <source>
        <dbReference type="PROSITE" id="PS51198"/>
    </source>
</evidence>
<feature type="binding site" evidence="15">
    <location>
        <begin position="28"/>
        <end position="35"/>
    </location>
    <ligand>
        <name>ATP</name>
        <dbReference type="ChEBI" id="CHEBI:30616"/>
    </ligand>
</feature>
<keyword evidence="16" id="KW-0175">Coiled coil</keyword>
<name>A0A1J4TXS6_9BACT</name>
<keyword evidence="11" id="KW-0413">Isomerase</keyword>
<comment type="catalytic activity">
    <reaction evidence="12">
        <text>Couples ATP hydrolysis with the unwinding of duplex DNA by translocating in the 3'-5' direction.</text>
        <dbReference type="EC" id="5.6.2.4"/>
    </reaction>
</comment>
<keyword evidence="4" id="KW-0227">DNA damage</keyword>
<dbReference type="STRING" id="1805209.AUJ73_01590"/>
<dbReference type="Gene3D" id="3.90.320.10">
    <property type="match status" value="1"/>
</dbReference>
<dbReference type="GO" id="GO:0003677">
    <property type="term" value="F:DNA binding"/>
    <property type="evidence" value="ECO:0007669"/>
    <property type="project" value="UniProtKB-KW"/>
</dbReference>
<keyword evidence="9" id="KW-0238">DNA-binding</keyword>
<evidence type="ECO:0000256" key="3">
    <source>
        <dbReference type="ARBA" id="ARBA00022741"/>
    </source>
</evidence>
<dbReference type="Gene3D" id="1.10.10.160">
    <property type="match status" value="1"/>
</dbReference>
<comment type="catalytic activity">
    <reaction evidence="14">
        <text>ATP + H2O = ADP + phosphate + H(+)</text>
        <dbReference type="Rhea" id="RHEA:13065"/>
        <dbReference type="ChEBI" id="CHEBI:15377"/>
        <dbReference type="ChEBI" id="CHEBI:15378"/>
        <dbReference type="ChEBI" id="CHEBI:30616"/>
        <dbReference type="ChEBI" id="CHEBI:43474"/>
        <dbReference type="ChEBI" id="CHEBI:456216"/>
        <dbReference type="EC" id="5.6.2.4"/>
    </reaction>
</comment>
<evidence type="ECO:0000256" key="6">
    <source>
        <dbReference type="ARBA" id="ARBA00022806"/>
    </source>
</evidence>
<evidence type="ECO:0000256" key="11">
    <source>
        <dbReference type="ARBA" id="ARBA00023235"/>
    </source>
</evidence>
<dbReference type="EC" id="5.6.2.4" evidence="13"/>
<dbReference type="AlphaFoldDB" id="A0A1J4TXS6"/>
<dbReference type="InterPro" id="IPR014017">
    <property type="entry name" value="DNA_helicase_UvrD-like_C"/>
</dbReference>
<dbReference type="PANTHER" id="PTHR11070">
    <property type="entry name" value="UVRD / RECB / PCRA DNA HELICASE FAMILY MEMBER"/>
    <property type="match status" value="1"/>
</dbReference>
<evidence type="ECO:0000313" key="20">
    <source>
        <dbReference type="EMBL" id="OIO14855.1"/>
    </source>
</evidence>
<evidence type="ECO:0000256" key="7">
    <source>
        <dbReference type="ARBA" id="ARBA00022839"/>
    </source>
</evidence>
<evidence type="ECO:0000256" key="9">
    <source>
        <dbReference type="ARBA" id="ARBA00023125"/>
    </source>
</evidence>
<keyword evidence="3 15" id="KW-0547">Nucleotide-binding</keyword>
<dbReference type="InterPro" id="IPR000212">
    <property type="entry name" value="DNA_helicase_UvrD/REP"/>
</dbReference>
<dbReference type="Gene3D" id="3.40.50.300">
    <property type="entry name" value="P-loop containing nucleotide triphosphate hydrolases"/>
    <property type="match status" value="2"/>
</dbReference>
<sequence>MENKMKNKLNSQQLKAIQHESGPLLIIAGAGTGKTTVITERIKWLILEKHTKPSEVLALTFTEKAAREMEERVDIALPYGYTQMWITTFHAFGEKILRQEALQIGLDPGYRLLTESEAVILLRKNLFSFNLEYFRPLGNPNKFIEGILTHFSRLKDEDISPYEYIRWTENQKSKADDLIEIDKYKELAYAYRKYEELKVKEGLMDFSDLISNTLKLFRNRKNVLSDYQKMFKYILIDEFQDTNFAQNELAILLSGRKKNITVVGDDDQAIYRWRGAAVSNILQFKSNFPEVRIVVLTKNYRSTAQILDSSYKLIQFNNPDRLEKKESINKRLYSANKKKGREVELLYFDRVENEADSVAKKIKELKTTCKIKKNDYLYSWRDFAILVRANNHAEPFVRALARSGIPYQFLGPGMLFKQTEVKHLISYLKLLYDVNNSVALYSVLTMLVIDMNIGDITLLNNFARGFGFSLFEAMDVVVAYSTNDHTHWSKKKNYWDLIPRLSAETVEKLIKMKKMIDRHLNLSKKDTAGQILYYFLEDTGLLQRLTEYHSSNEEKEALNISKFFDKIKTFEVEHEDASIEKTVEWLDMCLELGESPLAADTDWVLNDAVNILTIHSGKGLEFPVVFIVNLVNQRFPTSERREQIPIPDDLVKEILPEGDYHLQEERRLFYVAMTRARDMLFLTAANYYGEGKRERKISTFVYEVLGEKNVGDRQKQLEGRKESSLDGWRKEEEQDGQILRPPLEYLSYSQIDNFSVCPLQYKYRYVLKIPVPTNAAGAFGTSIHAALERFYKQVKGGQKPLKDELLQLLDQVWIPVGYRDKKYEERMKKRGTRMLSSYFDKYYDPLLIPVNLEQVFKIKLSPVLTIGGKIDRVDRTPDGKLEIIDYKTGKRPTDKEISKNLQMTVYALAATDKGIYGKKAREVILTFHFLEFGEKVTSTRNNKQLEEAKEKLLTKAGEIENSSFKPKVGPWCKYCDFKLICEAWR</sequence>
<dbReference type="InterPro" id="IPR027417">
    <property type="entry name" value="P-loop_NTPase"/>
</dbReference>
<evidence type="ECO:0000256" key="13">
    <source>
        <dbReference type="ARBA" id="ARBA00034808"/>
    </source>
</evidence>
<evidence type="ECO:0000313" key="21">
    <source>
        <dbReference type="Proteomes" id="UP000183120"/>
    </source>
</evidence>
<keyword evidence="8 15" id="KW-0067">ATP-binding</keyword>
<evidence type="ECO:0000256" key="12">
    <source>
        <dbReference type="ARBA" id="ARBA00034617"/>
    </source>
</evidence>
<organism evidence="20 21">
    <name type="scientific">Candidatus Gottesmanbacteria bacterium CG1_02_37_22</name>
    <dbReference type="NCBI Taxonomy" id="1805209"/>
    <lineage>
        <taxon>Bacteria</taxon>
        <taxon>Candidatus Gottesmaniibacteriota</taxon>
    </lineage>
</organism>
<dbReference type="EMBL" id="MNUY01000024">
    <property type="protein sequence ID" value="OIO14855.1"/>
    <property type="molecule type" value="Genomic_DNA"/>
</dbReference>
<accession>A0A1J4TXS6</accession>
<evidence type="ECO:0000256" key="1">
    <source>
        <dbReference type="ARBA" id="ARBA00009922"/>
    </source>
</evidence>
<dbReference type="Pfam" id="PF12705">
    <property type="entry name" value="PDDEXK_1"/>
    <property type="match status" value="1"/>
</dbReference>
<dbReference type="GO" id="GO:0000725">
    <property type="term" value="P:recombinational repair"/>
    <property type="evidence" value="ECO:0007669"/>
    <property type="project" value="TreeGrafter"/>
</dbReference>
<evidence type="ECO:0000256" key="15">
    <source>
        <dbReference type="PROSITE-ProRule" id="PRU00560"/>
    </source>
</evidence>
<dbReference type="PROSITE" id="PS51198">
    <property type="entry name" value="UVRD_HELICASE_ATP_BIND"/>
    <property type="match status" value="1"/>
</dbReference>
<dbReference type="PROSITE" id="PS51217">
    <property type="entry name" value="UVRD_HELICASE_CTER"/>
    <property type="match status" value="1"/>
</dbReference>
<evidence type="ECO:0000256" key="17">
    <source>
        <dbReference type="SAM" id="MobiDB-lite"/>
    </source>
</evidence>
<gene>
    <name evidence="20" type="ORF">AUJ73_01590</name>
</gene>
<keyword evidence="7" id="KW-0269">Exonuclease</keyword>